<evidence type="ECO:0000313" key="3">
    <source>
        <dbReference type="Proteomes" id="UP000322144"/>
    </source>
</evidence>
<reference evidence="2 3" key="1">
    <citation type="submission" date="2019-06" db="EMBL/GenBank/DDBJ databases">
        <title>A distant relative of Phikzvirus genus phages from a therapeutic phage collection.</title>
        <authorList>
            <person name="Hejnowicz M.S."/>
            <person name="Dabrowski K."/>
            <person name="Gawor J."/>
            <person name="Weber-Dabrowska B."/>
            <person name="Gromadka R."/>
            <person name="Lobocka M.B."/>
        </authorList>
    </citation>
    <scope>NUCLEOTIDE SEQUENCE [LARGE SCALE GENOMIC DNA]</scope>
</reference>
<sequence>MNTLVKTVFVVTVGILAMNIAGTLYDEVVGA</sequence>
<keyword evidence="1" id="KW-0472">Membrane</keyword>
<keyword evidence="1" id="KW-1133">Transmembrane helix</keyword>
<accession>A0A5C1K921</accession>
<keyword evidence="1" id="KW-0812">Transmembrane</keyword>
<dbReference type="Proteomes" id="UP000322144">
    <property type="component" value="Segment"/>
</dbReference>
<organism evidence="2 3">
    <name type="scientific">Pseudomonas phage vB_PaeM_PS119XW</name>
    <dbReference type="NCBI Taxonomy" id="2601632"/>
    <lineage>
        <taxon>Viruses</taxon>
        <taxon>Duplodnaviria</taxon>
        <taxon>Heunggongvirae</taxon>
        <taxon>Uroviricota</taxon>
        <taxon>Caudoviricetes</taxon>
        <taxon>Chimalliviridae</taxon>
        <taxon>Pawinskivirus</taxon>
        <taxon>Pawinskivirus PS119XW</taxon>
    </lineage>
</organism>
<dbReference type="KEGG" id="vg:77936865"/>
<evidence type="ECO:0000256" key="1">
    <source>
        <dbReference type="SAM" id="Phobius"/>
    </source>
</evidence>
<feature type="transmembrane region" description="Helical" evidence="1">
    <location>
        <begin position="7"/>
        <end position="25"/>
    </location>
</feature>
<dbReference type="GeneID" id="77936865"/>
<keyword evidence="3" id="KW-1185">Reference proteome</keyword>
<protein>
    <submittedName>
        <fullName evidence="2">Uncharacterized protein</fullName>
    </submittedName>
</protein>
<evidence type="ECO:0000313" key="2">
    <source>
        <dbReference type="EMBL" id="QEM41844.1"/>
    </source>
</evidence>
<name>A0A5C1K921_9CAUD</name>
<dbReference type="EMBL" id="MN103543">
    <property type="protein sequence ID" value="QEM41844.1"/>
    <property type="molecule type" value="Genomic_DNA"/>
</dbReference>
<proteinExistence type="predicted"/>
<dbReference type="RefSeq" id="YP_010660855.1">
    <property type="nucleotide sequence ID" value="NC_070882.1"/>
</dbReference>